<gene>
    <name evidence="1" type="ORF">AALO_G00256810</name>
</gene>
<organism evidence="1 2">
    <name type="scientific">Alosa alosa</name>
    <name type="common">allis shad</name>
    <dbReference type="NCBI Taxonomy" id="278164"/>
    <lineage>
        <taxon>Eukaryota</taxon>
        <taxon>Metazoa</taxon>
        <taxon>Chordata</taxon>
        <taxon>Craniata</taxon>
        <taxon>Vertebrata</taxon>
        <taxon>Euteleostomi</taxon>
        <taxon>Actinopterygii</taxon>
        <taxon>Neopterygii</taxon>
        <taxon>Teleostei</taxon>
        <taxon>Clupei</taxon>
        <taxon>Clupeiformes</taxon>
        <taxon>Clupeoidei</taxon>
        <taxon>Clupeidae</taxon>
        <taxon>Alosa</taxon>
    </lineage>
</organism>
<keyword evidence="2" id="KW-1185">Reference proteome</keyword>
<dbReference type="EMBL" id="JADWDJ010000020">
    <property type="protein sequence ID" value="KAG5264678.1"/>
    <property type="molecule type" value="Genomic_DNA"/>
</dbReference>
<proteinExistence type="predicted"/>
<reference evidence="1" key="1">
    <citation type="submission" date="2020-10" db="EMBL/GenBank/DDBJ databases">
        <title>Chromosome-scale genome assembly of the Allis shad, Alosa alosa.</title>
        <authorList>
            <person name="Margot Z."/>
            <person name="Christophe K."/>
            <person name="Cabau C."/>
            <person name="Louis A."/>
            <person name="Berthelot C."/>
            <person name="Parey E."/>
            <person name="Roest Crollius H."/>
            <person name="Montfort J."/>
            <person name="Robinson-Rechavi M."/>
            <person name="Bucao C."/>
            <person name="Bouchez O."/>
            <person name="Gislard M."/>
            <person name="Lluch J."/>
            <person name="Milhes M."/>
            <person name="Lampietro C."/>
            <person name="Lopez Roques C."/>
            <person name="Donnadieu C."/>
            <person name="Braasch I."/>
            <person name="Desvignes T."/>
            <person name="Postlethwait J."/>
            <person name="Bobe J."/>
            <person name="Guiguen Y."/>
        </authorList>
    </citation>
    <scope>NUCLEOTIDE SEQUENCE</scope>
    <source>
        <strain evidence="1">M-15738</strain>
        <tissue evidence="1">Blood</tissue>
    </source>
</reference>
<comment type="caution">
    <text evidence="1">The sequence shown here is derived from an EMBL/GenBank/DDBJ whole genome shotgun (WGS) entry which is preliminary data.</text>
</comment>
<evidence type="ECO:0000313" key="1">
    <source>
        <dbReference type="EMBL" id="KAG5264678.1"/>
    </source>
</evidence>
<sequence>MKLSACQVLVSLSVLLMLALAIIVFGQRTMIVRLIKDTEDTEQRIKSLLWDVKQENHKVQLYDEQAKIAQMKMDKDKNTLEGLAVDYHKKVAEREACERLQSKLAVEMEAVQKETTTLEGEFNVSKTEWSNEINKLKQQLEQPSPACAYVKKDTPASAKLCPLLAANYTVTPSKEGQSKKA</sequence>
<dbReference type="AlphaFoldDB" id="A0AAV6FP69"/>
<protein>
    <submittedName>
        <fullName evidence="1">Uncharacterized protein</fullName>
    </submittedName>
</protein>
<evidence type="ECO:0000313" key="2">
    <source>
        <dbReference type="Proteomes" id="UP000823561"/>
    </source>
</evidence>
<dbReference type="Proteomes" id="UP000823561">
    <property type="component" value="Chromosome 20"/>
</dbReference>
<name>A0AAV6FP69_9TELE</name>
<accession>A0AAV6FP69</accession>